<name>A0AA45C6A3_9BACT</name>
<dbReference type="AlphaFoldDB" id="A0AA45C6A3"/>
<keyword evidence="1" id="KW-0597">Phosphoprotein</keyword>
<sequence length="118" mass="13484">MNILVVEDDPIAIEIINEILKKFSNVTIAKDGEEGLLEYKKSLLNKEFDKVFLDLMLPELNGIDLLKEINKIKKNCKVYVMSAIDDETIKKEVLEIGCNGYILKPIITEKIKKIMEEG</sequence>
<dbReference type="PROSITE" id="PS50110">
    <property type="entry name" value="RESPONSE_REGULATORY"/>
    <property type="match status" value="1"/>
</dbReference>
<dbReference type="Gene3D" id="3.40.50.2300">
    <property type="match status" value="1"/>
</dbReference>
<dbReference type="EMBL" id="QGGI01000011">
    <property type="protein sequence ID" value="PWJ91276.1"/>
    <property type="molecule type" value="Genomic_DNA"/>
</dbReference>
<dbReference type="Proteomes" id="UP000245921">
    <property type="component" value="Unassembled WGS sequence"/>
</dbReference>
<dbReference type="RefSeq" id="WP_109605097.1">
    <property type="nucleotide sequence ID" value="NZ_JAMHJO010000001.1"/>
</dbReference>
<reference evidence="3 4" key="1">
    <citation type="submission" date="2018-05" db="EMBL/GenBank/DDBJ databases">
        <title>Genomic Encyclopedia of Type Strains, Phase IV (KMG-IV): sequencing the most valuable type-strain genomes for metagenomic binning, comparative biology and taxonomic classification.</title>
        <authorList>
            <person name="Goeker M."/>
        </authorList>
    </citation>
    <scope>NUCLEOTIDE SEQUENCE [LARGE SCALE GENOMIC DNA]</scope>
    <source>
        <strain evidence="3 4">DSM 24906</strain>
    </source>
</reference>
<protein>
    <submittedName>
        <fullName evidence="3">Response regulator receiver domain-containing protein</fullName>
    </submittedName>
</protein>
<dbReference type="CDD" id="cd00156">
    <property type="entry name" value="REC"/>
    <property type="match status" value="1"/>
</dbReference>
<dbReference type="SUPFAM" id="SSF52172">
    <property type="entry name" value="CheY-like"/>
    <property type="match status" value="1"/>
</dbReference>
<dbReference type="GO" id="GO:0000160">
    <property type="term" value="P:phosphorelay signal transduction system"/>
    <property type="evidence" value="ECO:0007669"/>
    <property type="project" value="InterPro"/>
</dbReference>
<comment type="caution">
    <text evidence="3">The sequence shown here is derived from an EMBL/GenBank/DDBJ whole genome shotgun (WGS) entry which is preliminary data.</text>
</comment>
<dbReference type="Pfam" id="PF00072">
    <property type="entry name" value="Response_reg"/>
    <property type="match status" value="1"/>
</dbReference>
<evidence type="ECO:0000256" key="1">
    <source>
        <dbReference type="PROSITE-ProRule" id="PRU00169"/>
    </source>
</evidence>
<dbReference type="InterPro" id="IPR001789">
    <property type="entry name" value="Sig_transdc_resp-reg_receiver"/>
</dbReference>
<evidence type="ECO:0000313" key="4">
    <source>
        <dbReference type="Proteomes" id="UP000245921"/>
    </source>
</evidence>
<keyword evidence="4" id="KW-1185">Reference proteome</keyword>
<evidence type="ECO:0000313" key="3">
    <source>
        <dbReference type="EMBL" id="PWJ91276.1"/>
    </source>
</evidence>
<feature type="domain" description="Response regulatory" evidence="2">
    <location>
        <begin position="2"/>
        <end position="118"/>
    </location>
</feature>
<dbReference type="PANTHER" id="PTHR43228:SF1">
    <property type="entry name" value="TWO-COMPONENT RESPONSE REGULATOR ARR22"/>
    <property type="match status" value="1"/>
</dbReference>
<dbReference type="SMART" id="SM00448">
    <property type="entry name" value="REC"/>
    <property type="match status" value="1"/>
</dbReference>
<organism evidence="3 4">
    <name type="scientific">Oceanotoga teriensis</name>
    <dbReference type="NCBI Taxonomy" id="515440"/>
    <lineage>
        <taxon>Bacteria</taxon>
        <taxon>Thermotogati</taxon>
        <taxon>Thermotogota</taxon>
        <taxon>Thermotogae</taxon>
        <taxon>Petrotogales</taxon>
        <taxon>Petrotogaceae</taxon>
        <taxon>Oceanotoga</taxon>
    </lineage>
</organism>
<feature type="modified residue" description="4-aspartylphosphate" evidence="1">
    <location>
        <position position="54"/>
    </location>
</feature>
<gene>
    <name evidence="3" type="ORF">C7380_11184</name>
</gene>
<evidence type="ECO:0000259" key="2">
    <source>
        <dbReference type="PROSITE" id="PS50110"/>
    </source>
</evidence>
<dbReference type="InterPro" id="IPR052048">
    <property type="entry name" value="ST_Response_Regulator"/>
</dbReference>
<dbReference type="InterPro" id="IPR011006">
    <property type="entry name" value="CheY-like_superfamily"/>
</dbReference>
<accession>A0AA45C6A3</accession>
<dbReference type="PANTHER" id="PTHR43228">
    <property type="entry name" value="TWO-COMPONENT RESPONSE REGULATOR"/>
    <property type="match status" value="1"/>
</dbReference>
<proteinExistence type="predicted"/>